<feature type="transmembrane region" description="Helical" evidence="8">
    <location>
        <begin position="332"/>
        <end position="351"/>
    </location>
</feature>
<dbReference type="InterPro" id="IPR036259">
    <property type="entry name" value="MFS_trans_sf"/>
</dbReference>
<evidence type="ECO:0000256" key="7">
    <source>
        <dbReference type="SAM" id="MobiDB-lite"/>
    </source>
</evidence>
<evidence type="ECO:0000256" key="3">
    <source>
        <dbReference type="ARBA" id="ARBA00022448"/>
    </source>
</evidence>
<protein>
    <submittedName>
        <fullName evidence="9">Major facilitator superfamily domain-containing protein</fullName>
    </submittedName>
</protein>
<keyword evidence="6 8" id="KW-0472">Membrane</keyword>
<dbReference type="AlphaFoldDB" id="A0A5C3M919"/>
<feature type="transmembrane region" description="Helical" evidence="8">
    <location>
        <begin position="502"/>
        <end position="522"/>
    </location>
</feature>
<dbReference type="GO" id="GO:0012505">
    <property type="term" value="C:endomembrane system"/>
    <property type="evidence" value="ECO:0007669"/>
    <property type="project" value="UniProtKB-SubCell"/>
</dbReference>
<evidence type="ECO:0000256" key="2">
    <source>
        <dbReference type="ARBA" id="ARBA00008335"/>
    </source>
</evidence>
<dbReference type="InterPro" id="IPR051788">
    <property type="entry name" value="MFS_Transporter"/>
</dbReference>
<dbReference type="GO" id="GO:0016020">
    <property type="term" value="C:membrane"/>
    <property type="evidence" value="ECO:0007669"/>
    <property type="project" value="TreeGrafter"/>
</dbReference>
<evidence type="ECO:0000256" key="5">
    <source>
        <dbReference type="ARBA" id="ARBA00022989"/>
    </source>
</evidence>
<dbReference type="PANTHER" id="PTHR23514">
    <property type="entry name" value="BYPASS OF STOP CODON PROTEIN 6"/>
    <property type="match status" value="1"/>
</dbReference>
<sequence>MSSLLRPVVIETCQTSLRSRRRSSINPLAAVPRLLASNSSDVEGSAISDEPNKTSEVALGVDCAPKPAIPRLSPLLNAHMPDYASKITVPRHHDTLPTLEMYEISSPSSTSPPTAIESRKASFLDFHEGTTTLSPKLERMRWRLASGFFAYFMCGWGDGVTGTVLPYFMSEFNLSFMTSSLLFAGSTCGFIVGTLLVESIMKMLGRVCLTHLQRSLVPALFRGSGKTHEGTSFSALQARHVGLLISSVLHGVFFVIMGTRGGFAVLFLAYVVAAFARSILTETSPPAALNEYFVSAREEALGYAFGLWSFGGVASPLVCQAIIATGVPWFKFYYGSLVLSAINVVFLVITFRPTIGEFTKERQILLTEAREAAGMETASVPSSPRSESGSTSKPAPAVDVPPPRNTLRLALSMAYQWAFSIFALLYCGCETTTQGFMVTYLLGTRHANPKTAGYVTSGFWGGITVGRFVWGYFTPSLVLFDCSLIRIDELSHSDLHLPKENISFKHALVGVILIMQILVWLINSIFANALFASIIGLMCGPVFPACLAIANAILPAEVHMVSMALISAYASFGSGWFLVASSK</sequence>
<feature type="transmembrane region" description="Helical" evidence="8">
    <location>
        <begin position="417"/>
        <end position="442"/>
    </location>
</feature>
<dbReference type="OrthoDB" id="413079at2759"/>
<dbReference type="Gene3D" id="1.20.1250.20">
    <property type="entry name" value="MFS general substrate transporter like domains"/>
    <property type="match status" value="1"/>
</dbReference>
<evidence type="ECO:0000256" key="8">
    <source>
        <dbReference type="SAM" id="Phobius"/>
    </source>
</evidence>
<name>A0A5C3M919_9AGAR</name>
<organism evidence="9 10">
    <name type="scientific">Crucibulum laeve</name>
    <dbReference type="NCBI Taxonomy" id="68775"/>
    <lineage>
        <taxon>Eukaryota</taxon>
        <taxon>Fungi</taxon>
        <taxon>Dikarya</taxon>
        <taxon>Basidiomycota</taxon>
        <taxon>Agaricomycotina</taxon>
        <taxon>Agaricomycetes</taxon>
        <taxon>Agaricomycetidae</taxon>
        <taxon>Agaricales</taxon>
        <taxon>Agaricineae</taxon>
        <taxon>Nidulariaceae</taxon>
        <taxon>Crucibulum</taxon>
    </lineage>
</organism>
<evidence type="ECO:0000256" key="6">
    <source>
        <dbReference type="ARBA" id="ARBA00023136"/>
    </source>
</evidence>
<reference evidence="9 10" key="1">
    <citation type="journal article" date="2019" name="Nat. Ecol. Evol.">
        <title>Megaphylogeny resolves global patterns of mushroom evolution.</title>
        <authorList>
            <person name="Varga T."/>
            <person name="Krizsan K."/>
            <person name="Foldi C."/>
            <person name="Dima B."/>
            <person name="Sanchez-Garcia M."/>
            <person name="Sanchez-Ramirez S."/>
            <person name="Szollosi G.J."/>
            <person name="Szarkandi J.G."/>
            <person name="Papp V."/>
            <person name="Albert L."/>
            <person name="Andreopoulos W."/>
            <person name="Angelini C."/>
            <person name="Antonin V."/>
            <person name="Barry K.W."/>
            <person name="Bougher N.L."/>
            <person name="Buchanan P."/>
            <person name="Buyck B."/>
            <person name="Bense V."/>
            <person name="Catcheside P."/>
            <person name="Chovatia M."/>
            <person name="Cooper J."/>
            <person name="Damon W."/>
            <person name="Desjardin D."/>
            <person name="Finy P."/>
            <person name="Geml J."/>
            <person name="Haridas S."/>
            <person name="Hughes K."/>
            <person name="Justo A."/>
            <person name="Karasinski D."/>
            <person name="Kautmanova I."/>
            <person name="Kiss B."/>
            <person name="Kocsube S."/>
            <person name="Kotiranta H."/>
            <person name="LaButti K.M."/>
            <person name="Lechner B.E."/>
            <person name="Liimatainen K."/>
            <person name="Lipzen A."/>
            <person name="Lukacs Z."/>
            <person name="Mihaltcheva S."/>
            <person name="Morgado L.N."/>
            <person name="Niskanen T."/>
            <person name="Noordeloos M.E."/>
            <person name="Ohm R.A."/>
            <person name="Ortiz-Santana B."/>
            <person name="Ovrebo C."/>
            <person name="Racz N."/>
            <person name="Riley R."/>
            <person name="Savchenko A."/>
            <person name="Shiryaev A."/>
            <person name="Soop K."/>
            <person name="Spirin V."/>
            <person name="Szebenyi C."/>
            <person name="Tomsovsky M."/>
            <person name="Tulloss R.E."/>
            <person name="Uehling J."/>
            <person name="Grigoriev I.V."/>
            <person name="Vagvolgyi C."/>
            <person name="Papp T."/>
            <person name="Martin F.M."/>
            <person name="Miettinen O."/>
            <person name="Hibbett D.S."/>
            <person name="Nagy L.G."/>
        </authorList>
    </citation>
    <scope>NUCLEOTIDE SEQUENCE [LARGE SCALE GENOMIC DNA]</scope>
    <source>
        <strain evidence="9 10">CBS 166.37</strain>
    </source>
</reference>
<feature type="transmembrane region" description="Helical" evidence="8">
    <location>
        <begin position="263"/>
        <end position="280"/>
    </location>
</feature>
<evidence type="ECO:0000313" key="9">
    <source>
        <dbReference type="EMBL" id="TFK41367.1"/>
    </source>
</evidence>
<keyword evidence="10" id="KW-1185">Reference proteome</keyword>
<feature type="transmembrane region" description="Helical" evidence="8">
    <location>
        <begin position="148"/>
        <end position="168"/>
    </location>
</feature>
<keyword evidence="3" id="KW-0813">Transport</keyword>
<accession>A0A5C3M919</accession>
<dbReference type="PANTHER" id="PTHR23514:SF3">
    <property type="entry name" value="BYPASS OF STOP CODON PROTEIN 6"/>
    <property type="match status" value="1"/>
</dbReference>
<evidence type="ECO:0000256" key="4">
    <source>
        <dbReference type="ARBA" id="ARBA00022692"/>
    </source>
</evidence>
<dbReference type="EMBL" id="ML213595">
    <property type="protein sequence ID" value="TFK41367.1"/>
    <property type="molecule type" value="Genomic_DNA"/>
</dbReference>
<feature type="transmembrane region" description="Helical" evidence="8">
    <location>
        <begin position="300"/>
        <end position="325"/>
    </location>
</feature>
<keyword evidence="4 8" id="KW-0812">Transmembrane</keyword>
<comment type="subcellular location">
    <subcellularLocation>
        <location evidence="1">Endomembrane system</location>
        <topology evidence="1">Multi-pass membrane protein</topology>
    </subcellularLocation>
</comment>
<comment type="similarity">
    <text evidence="2">Belongs to the major facilitator superfamily.</text>
</comment>
<feature type="region of interest" description="Disordered" evidence="7">
    <location>
        <begin position="375"/>
        <end position="400"/>
    </location>
</feature>
<evidence type="ECO:0000313" key="10">
    <source>
        <dbReference type="Proteomes" id="UP000308652"/>
    </source>
</evidence>
<feature type="transmembrane region" description="Helical" evidence="8">
    <location>
        <begin position="529"/>
        <end position="554"/>
    </location>
</feature>
<keyword evidence="5 8" id="KW-1133">Transmembrane helix</keyword>
<dbReference type="SUPFAM" id="SSF103473">
    <property type="entry name" value="MFS general substrate transporter"/>
    <property type="match status" value="1"/>
</dbReference>
<feature type="compositionally biased region" description="Low complexity" evidence="7">
    <location>
        <begin position="379"/>
        <end position="394"/>
    </location>
</feature>
<evidence type="ECO:0000256" key="1">
    <source>
        <dbReference type="ARBA" id="ARBA00004127"/>
    </source>
</evidence>
<feature type="transmembrane region" description="Helical" evidence="8">
    <location>
        <begin position="560"/>
        <end position="579"/>
    </location>
</feature>
<feature type="transmembrane region" description="Helical" evidence="8">
    <location>
        <begin position="174"/>
        <end position="197"/>
    </location>
</feature>
<dbReference type="Proteomes" id="UP000308652">
    <property type="component" value="Unassembled WGS sequence"/>
</dbReference>
<proteinExistence type="inferred from homology"/>
<gene>
    <name evidence="9" type="ORF">BDQ12DRAFT_721045</name>
</gene>
<feature type="transmembrane region" description="Helical" evidence="8">
    <location>
        <begin position="454"/>
        <end position="473"/>
    </location>
</feature>